<evidence type="ECO:0000313" key="1">
    <source>
        <dbReference type="EMBL" id="OOR09227.1"/>
    </source>
</evidence>
<gene>
    <name evidence="1" type="ORF">BW897_28755</name>
</gene>
<reference evidence="1 2" key="1">
    <citation type="submission" date="2017-01" db="EMBL/GenBank/DDBJ databases">
        <title>Bacillus cereus isolates.</title>
        <authorList>
            <person name="Beno S.M."/>
        </authorList>
    </citation>
    <scope>NUCLEOTIDE SEQUENCE [LARGE SCALE GENOMIC DNA]</scope>
    <source>
        <strain evidence="1 2">FSL H8-0485</strain>
    </source>
</reference>
<dbReference type="InterPro" id="IPR009414">
    <property type="entry name" value="DUF1064"/>
</dbReference>
<dbReference type="AlphaFoldDB" id="A0A1S9TH70"/>
<evidence type="ECO:0000313" key="2">
    <source>
        <dbReference type="Proteomes" id="UP000190906"/>
    </source>
</evidence>
<dbReference type="RefSeq" id="WP_078205594.1">
    <property type="nucleotide sequence ID" value="NZ_MUAJ01000054.1"/>
</dbReference>
<dbReference type="Proteomes" id="UP000190906">
    <property type="component" value="Unassembled WGS sequence"/>
</dbReference>
<comment type="caution">
    <text evidence="1">The sequence shown here is derived from an EMBL/GenBank/DDBJ whole genome shotgun (WGS) entry which is preliminary data.</text>
</comment>
<name>A0A1S9TH70_BACCE</name>
<dbReference type="Pfam" id="PF06356">
    <property type="entry name" value="DUF1064"/>
    <property type="match status" value="1"/>
</dbReference>
<dbReference type="EMBL" id="MUAJ01000054">
    <property type="protein sequence ID" value="OOR09227.1"/>
    <property type="molecule type" value="Genomic_DNA"/>
</dbReference>
<protein>
    <recommendedName>
        <fullName evidence="3">DUF1064 domain-containing protein</fullName>
    </recommendedName>
</protein>
<sequence length="141" mass="16771">MIKKRKQQKRKKAAKPKIRSKEVIYDDIKFDSKTECDYYKYLKTRDDVLRIDVHPEYELIPTFTIKSSITKSGKSKKAAMKFTTDFKVTYLDGRVEVCDVKGSKRAINEGFPLRKKLWEYLNKQELIVVIWDKKLGEWIRS</sequence>
<accession>A0A1S9TH70</accession>
<organism evidence="1 2">
    <name type="scientific">Bacillus cereus</name>
    <dbReference type="NCBI Taxonomy" id="1396"/>
    <lineage>
        <taxon>Bacteria</taxon>
        <taxon>Bacillati</taxon>
        <taxon>Bacillota</taxon>
        <taxon>Bacilli</taxon>
        <taxon>Bacillales</taxon>
        <taxon>Bacillaceae</taxon>
        <taxon>Bacillus</taxon>
        <taxon>Bacillus cereus group</taxon>
    </lineage>
</organism>
<proteinExistence type="predicted"/>
<evidence type="ECO:0008006" key="3">
    <source>
        <dbReference type="Google" id="ProtNLM"/>
    </source>
</evidence>